<keyword evidence="12" id="KW-1185">Reference proteome</keyword>
<dbReference type="OrthoDB" id="430637at2759"/>
<dbReference type="EMBL" id="CAEY01000461">
    <property type="status" value="NOT_ANNOTATED_CDS"/>
    <property type="molecule type" value="Genomic_DNA"/>
</dbReference>
<dbReference type="SMART" id="SM00397">
    <property type="entry name" value="t_SNARE"/>
    <property type="match status" value="1"/>
</dbReference>
<keyword evidence="8 9" id="KW-0472">Membrane</keyword>
<evidence type="ECO:0000256" key="4">
    <source>
        <dbReference type="ARBA" id="ARBA00022692"/>
    </source>
</evidence>
<accession>T1JSD5</accession>
<gene>
    <name evidence="11" type="primary">107366126</name>
</gene>
<dbReference type="eggNOG" id="KOG1666">
    <property type="taxonomic scope" value="Eukaryota"/>
</dbReference>
<evidence type="ECO:0000256" key="3">
    <source>
        <dbReference type="ARBA" id="ARBA00022448"/>
    </source>
</evidence>
<keyword evidence="3" id="KW-0813">Transport</keyword>
<keyword evidence="7" id="KW-0175">Coiled coil</keyword>
<protein>
    <recommendedName>
        <fullName evidence="10">t-SNARE coiled-coil homology domain-containing protein</fullName>
    </recommendedName>
</protein>
<dbReference type="FunFam" id="1.20.5.110:FF:000002">
    <property type="entry name" value="Vesicle transport through interaction with t-SNAREsB"/>
    <property type="match status" value="1"/>
</dbReference>
<dbReference type="KEGG" id="tut:107366126"/>
<dbReference type="PANTHER" id="PTHR21230:SF89">
    <property type="entry name" value="VESICLE TRANSPORT THROUGH INTERACTION WITH T-SNARES HOMOLOG 1B"/>
    <property type="match status" value="1"/>
</dbReference>
<keyword evidence="5" id="KW-0653">Protein transport</keyword>
<dbReference type="GO" id="GO:0031201">
    <property type="term" value="C:SNARE complex"/>
    <property type="evidence" value="ECO:0007669"/>
    <property type="project" value="TreeGrafter"/>
</dbReference>
<dbReference type="AlphaFoldDB" id="T1JSD5"/>
<evidence type="ECO:0000256" key="8">
    <source>
        <dbReference type="ARBA" id="ARBA00023136"/>
    </source>
</evidence>
<feature type="transmembrane region" description="Helical" evidence="9">
    <location>
        <begin position="185"/>
        <end position="204"/>
    </location>
</feature>
<sequence>MASSKRFEDLKEDYYSVRDKITARLRQRISEAVLNNMFSEGDKIIDYMKNEVDMAPSLVKTEMNFNWSQITADWNDYKNTARTNPGALIGGPSIAPSTSRPVDFETNLKVTKGIQILQKTGASLSRAQMIAKETETIGTTVITELGQQRETLTRTRERLDETGFHLKRVHGILRSINRRVVTNKFLLIVIIIIEVGILACLIYWKFFK</sequence>
<dbReference type="GO" id="GO:0042147">
    <property type="term" value="P:retrograde transport, endosome to Golgi"/>
    <property type="evidence" value="ECO:0007669"/>
    <property type="project" value="TreeGrafter"/>
</dbReference>
<dbReference type="GO" id="GO:0006891">
    <property type="term" value="P:intra-Golgi vesicle-mediated transport"/>
    <property type="evidence" value="ECO:0007669"/>
    <property type="project" value="TreeGrafter"/>
</dbReference>
<evidence type="ECO:0000256" key="9">
    <source>
        <dbReference type="SAM" id="Phobius"/>
    </source>
</evidence>
<evidence type="ECO:0000256" key="6">
    <source>
        <dbReference type="ARBA" id="ARBA00022989"/>
    </source>
</evidence>
<evidence type="ECO:0000256" key="5">
    <source>
        <dbReference type="ARBA" id="ARBA00022927"/>
    </source>
</evidence>
<dbReference type="HOGENOM" id="CLU_1322414_0_0_1"/>
<dbReference type="GO" id="GO:0031902">
    <property type="term" value="C:late endosome membrane"/>
    <property type="evidence" value="ECO:0007669"/>
    <property type="project" value="TreeGrafter"/>
</dbReference>
<dbReference type="CDD" id="cd15890">
    <property type="entry name" value="SNARE_Vti1b"/>
    <property type="match status" value="1"/>
</dbReference>
<comment type="similarity">
    <text evidence="2">Belongs to the VTI1 family.</text>
</comment>
<dbReference type="SUPFAM" id="SSF58038">
    <property type="entry name" value="SNARE fusion complex"/>
    <property type="match status" value="1"/>
</dbReference>
<dbReference type="GO" id="GO:0012507">
    <property type="term" value="C:ER to Golgi transport vesicle membrane"/>
    <property type="evidence" value="ECO:0007669"/>
    <property type="project" value="TreeGrafter"/>
</dbReference>
<dbReference type="GO" id="GO:0005484">
    <property type="term" value="F:SNAP receptor activity"/>
    <property type="evidence" value="ECO:0007669"/>
    <property type="project" value="TreeGrafter"/>
</dbReference>
<keyword evidence="4 9" id="KW-0812">Transmembrane</keyword>
<keyword evidence="6 9" id="KW-1133">Transmembrane helix</keyword>
<dbReference type="GO" id="GO:0005789">
    <property type="term" value="C:endoplasmic reticulum membrane"/>
    <property type="evidence" value="ECO:0007669"/>
    <property type="project" value="TreeGrafter"/>
</dbReference>
<dbReference type="Pfam" id="PF12352">
    <property type="entry name" value="V-SNARE_C"/>
    <property type="match status" value="1"/>
</dbReference>
<proteinExistence type="inferred from homology"/>
<dbReference type="STRING" id="32264.T1JSD5"/>
<dbReference type="GO" id="GO:0015031">
    <property type="term" value="P:protein transport"/>
    <property type="evidence" value="ECO:0007669"/>
    <property type="project" value="UniProtKB-KW"/>
</dbReference>
<feature type="domain" description="T-SNARE coiled-coil homology" evidence="10">
    <location>
        <begin position="109"/>
        <end position="176"/>
    </location>
</feature>
<evidence type="ECO:0000313" key="11">
    <source>
        <dbReference type="EnsemblMetazoa" id="tetur01g10130.1"/>
    </source>
</evidence>
<dbReference type="GO" id="GO:0016236">
    <property type="term" value="P:macroautophagy"/>
    <property type="evidence" value="ECO:0007669"/>
    <property type="project" value="TreeGrafter"/>
</dbReference>
<dbReference type="GO" id="GO:0048280">
    <property type="term" value="P:vesicle fusion with Golgi apparatus"/>
    <property type="evidence" value="ECO:0007669"/>
    <property type="project" value="TreeGrafter"/>
</dbReference>
<dbReference type="Proteomes" id="UP000015104">
    <property type="component" value="Unassembled WGS sequence"/>
</dbReference>
<organism evidence="11 12">
    <name type="scientific">Tetranychus urticae</name>
    <name type="common">Two-spotted spider mite</name>
    <dbReference type="NCBI Taxonomy" id="32264"/>
    <lineage>
        <taxon>Eukaryota</taxon>
        <taxon>Metazoa</taxon>
        <taxon>Ecdysozoa</taxon>
        <taxon>Arthropoda</taxon>
        <taxon>Chelicerata</taxon>
        <taxon>Arachnida</taxon>
        <taxon>Acari</taxon>
        <taxon>Acariformes</taxon>
        <taxon>Trombidiformes</taxon>
        <taxon>Prostigmata</taxon>
        <taxon>Eleutherengona</taxon>
        <taxon>Raphignathae</taxon>
        <taxon>Tetranychoidea</taxon>
        <taxon>Tetranychidae</taxon>
        <taxon>Tetranychus</taxon>
    </lineage>
</organism>
<reference evidence="11" key="2">
    <citation type="submission" date="2015-06" db="UniProtKB">
        <authorList>
            <consortium name="EnsemblMetazoa"/>
        </authorList>
    </citation>
    <scope>IDENTIFICATION</scope>
</reference>
<comment type="subcellular location">
    <subcellularLocation>
        <location evidence="1">Membrane</location>
        <topology evidence="1">Single-pass type IV membrane protein</topology>
    </subcellularLocation>
</comment>
<dbReference type="InterPro" id="IPR000727">
    <property type="entry name" value="T_SNARE_dom"/>
</dbReference>
<dbReference type="GO" id="GO:1903076">
    <property type="term" value="P:regulation of protein localization to plasma membrane"/>
    <property type="evidence" value="ECO:0007669"/>
    <property type="project" value="TreeGrafter"/>
</dbReference>
<dbReference type="EnsemblMetazoa" id="tetur01g10130.1">
    <property type="protein sequence ID" value="tetur01g10130.1"/>
    <property type="gene ID" value="tetur01g10130"/>
</dbReference>
<evidence type="ECO:0000256" key="1">
    <source>
        <dbReference type="ARBA" id="ARBA00004211"/>
    </source>
</evidence>
<dbReference type="GO" id="GO:0005829">
    <property type="term" value="C:cytosol"/>
    <property type="evidence" value="ECO:0007669"/>
    <property type="project" value="GOC"/>
</dbReference>
<dbReference type="Gene3D" id="1.20.5.110">
    <property type="match status" value="1"/>
</dbReference>
<evidence type="ECO:0000256" key="2">
    <source>
        <dbReference type="ARBA" id="ARBA00006108"/>
    </source>
</evidence>
<name>T1JSD5_TETUR</name>
<reference evidence="12" key="1">
    <citation type="submission" date="2011-08" db="EMBL/GenBank/DDBJ databases">
        <authorList>
            <person name="Rombauts S."/>
        </authorList>
    </citation>
    <scope>NUCLEOTIDE SEQUENCE</scope>
    <source>
        <strain evidence="12">London</strain>
    </source>
</reference>
<evidence type="ECO:0000256" key="7">
    <source>
        <dbReference type="ARBA" id="ARBA00023054"/>
    </source>
</evidence>
<evidence type="ECO:0000313" key="12">
    <source>
        <dbReference type="Proteomes" id="UP000015104"/>
    </source>
</evidence>
<dbReference type="PANTHER" id="PTHR21230">
    <property type="entry name" value="VESICLE TRANSPORT V-SNARE PROTEIN VTI1-RELATED"/>
    <property type="match status" value="1"/>
</dbReference>
<dbReference type="GO" id="GO:0006896">
    <property type="term" value="P:Golgi to vacuole transport"/>
    <property type="evidence" value="ECO:0007669"/>
    <property type="project" value="TreeGrafter"/>
</dbReference>
<dbReference type="OMA" id="SERFENC"/>
<dbReference type="GO" id="GO:0005794">
    <property type="term" value="C:Golgi apparatus"/>
    <property type="evidence" value="ECO:0007669"/>
    <property type="project" value="TreeGrafter"/>
</dbReference>
<dbReference type="GO" id="GO:0000149">
    <property type="term" value="F:SNARE binding"/>
    <property type="evidence" value="ECO:0007669"/>
    <property type="project" value="TreeGrafter"/>
</dbReference>
<evidence type="ECO:0000259" key="10">
    <source>
        <dbReference type="SMART" id="SM00397"/>
    </source>
</evidence>